<dbReference type="GO" id="GO:0006298">
    <property type="term" value="P:mismatch repair"/>
    <property type="evidence" value="ECO:0007669"/>
    <property type="project" value="TreeGrafter"/>
</dbReference>
<gene>
    <name evidence="4" type="ORF">CLV43_114224</name>
</gene>
<accession>A0A2T0SPI2</accession>
<dbReference type="GO" id="GO:0043565">
    <property type="term" value="F:sequence-specific DNA binding"/>
    <property type="evidence" value="ECO:0007669"/>
    <property type="project" value="TreeGrafter"/>
</dbReference>
<dbReference type="GO" id="GO:0009307">
    <property type="term" value="P:DNA restriction-modification system"/>
    <property type="evidence" value="ECO:0007669"/>
    <property type="project" value="InterPro"/>
</dbReference>
<proteinExistence type="predicted"/>
<dbReference type="EMBL" id="PVTF01000014">
    <property type="protein sequence ID" value="PRY35306.1"/>
    <property type="molecule type" value="Genomic_DNA"/>
</dbReference>
<dbReference type="Gene3D" id="3.40.50.150">
    <property type="entry name" value="Vaccinia Virus protein VP39"/>
    <property type="match status" value="2"/>
</dbReference>
<keyword evidence="3" id="KW-0949">S-adenosyl-L-methionine</keyword>
<dbReference type="Proteomes" id="UP000239494">
    <property type="component" value="Unassembled WGS sequence"/>
</dbReference>
<dbReference type="OrthoDB" id="5190841at2"/>
<dbReference type="AlphaFoldDB" id="A0A2T0SPI2"/>
<dbReference type="InterPro" id="IPR029063">
    <property type="entry name" value="SAM-dependent_MTases_sf"/>
</dbReference>
<dbReference type="SUPFAM" id="SSF53335">
    <property type="entry name" value="S-adenosyl-L-methionine-dependent methyltransferases"/>
    <property type="match status" value="1"/>
</dbReference>
<evidence type="ECO:0000313" key="4">
    <source>
        <dbReference type="EMBL" id="PRY35306.1"/>
    </source>
</evidence>
<sequence>MLTAPPVPYFGGKGRLAADIAALFPAHVHYVEPYCGALSVLLAKTPSAMETVNDLDGDLMTFWRVLRDRPRELARLCALTPHSRAEHEQAFDRPAELGDLERARRVWSYLVQGRAGLLRNTGWRHFVDPGGSSTGMPGYLRGYVDRLAPAAERLQRVSLECRPALELIERYGRSPEVLLYVDPPYLGSARTWGANYRHELRTDIGHRELAAALNACRASVVLSGYPSPLYDELYDGWHRTTFNATTGQGGTSAERTEVVWSNRLPQPTLFSEPDQLEARA</sequence>
<dbReference type="PANTHER" id="PTHR30481:SF4">
    <property type="entry name" value="SITE-SPECIFIC DNA-METHYLTRANSFERASE (ADENINE-SPECIFIC)"/>
    <property type="match status" value="1"/>
</dbReference>
<keyword evidence="5" id="KW-1185">Reference proteome</keyword>
<evidence type="ECO:0000313" key="5">
    <source>
        <dbReference type="Proteomes" id="UP000239494"/>
    </source>
</evidence>
<dbReference type="Pfam" id="PF02086">
    <property type="entry name" value="MethyltransfD12"/>
    <property type="match status" value="1"/>
</dbReference>
<dbReference type="PIRSF" id="PIRSF000398">
    <property type="entry name" value="M_m6A_EcoRV"/>
    <property type="match status" value="1"/>
</dbReference>
<dbReference type="RefSeq" id="WP_106193811.1">
    <property type="nucleotide sequence ID" value="NZ_PVTF01000014.1"/>
</dbReference>
<keyword evidence="1 4" id="KW-0489">Methyltransferase</keyword>
<dbReference type="PRINTS" id="PR00505">
    <property type="entry name" value="D12N6MTFRASE"/>
</dbReference>
<reference evidence="4 5" key="1">
    <citation type="submission" date="2018-03" db="EMBL/GenBank/DDBJ databases">
        <title>Genomic Encyclopedia of Archaeal and Bacterial Type Strains, Phase II (KMG-II): from individual species to whole genera.</title>
        <authorList>
            <person name="Goeker M."/>
        </authorList>
    </citation>
    <scope>NUCLEOTIDE SEQUENCE [LARGE SCALE GENOMIC DNA]</scope>
    <source>
        <strain evidence="4 5">DSM 44720</strain>
    </source>
</reference>
<name>A0A2T0SPI2_9PSEU</name>
<dbReference type="GO" id="GO:1904047">
    <property type="term" value="F:S-adenosyl-L-methionine binding"/>
    <property type="evidence" value="ECO:0007669"/>
    <property type="project" value="TreeGrafter"/>
</dbReference>
<dbReference type="GO" id="GO:0032259">
    <property type="term" value="P:methylation"/>
    <property type="evidence" value="ECO:0007669"/>
    <property type="project" value="UniProtKB-KW"/>
</dbReference>
<protein>
    <submittedName>
        <fullName evidence="4">DNA adenine methylase</fullName>
    </submittedName>
</protein>
<dbReference type="PANTHER" id="PTHR30481">
    <property type="entry name" value="DNA ADENINE METHYLASE"/>
    <property type="match status" value="1"/>
</dbReference>
<evidence type="ECO:0000256" key="2">
    <source>
        <dbReference type="ARBA" id="ARBA00022679"/>
    </source>
</evidence>
<evidence type="ECO:0000256" key="1">
    <source>
        <dbReference type="ARBA" id="ARBA00022603"/>
    </source>
</evidence>
<dbReference type="InterPro" id="IPR012327">
    <property type="entry name" value="MeTrfase_D12"/>
</dbReference>
<organism evidence="4 5">
    <name type="scientific">Umezawaea tangerina</name>
    <dbReference type="NCBI Taxonomy" id="84725"/>
    <lineage>
        <taxon>Bacteria</taxon>
        <taxon>Bacillati</taxon>
        <taxon>Actinomycetota</taxon>
        <taxon>Actinomycetes</taxon>
        <taxon>Pseudonocardiales</taxon>
        <taxon>Pseudonocardiaceae</taxon>
        <taxon>Umezawaea</taxon>
    </lineage>
</organism>
<comment type="caution">
    <text evidence="4">The sequence shown here is derived from an EMBL/GenBank/DDBJ whole genome shotgun (WGS) entry which is preliminary data.</text>
</comment>
<keyword evidence="2" id="KW-0808">Transferase</keyword>
<dbReference type="GO" id="GO:0009007">
    <property type="term" value="F:site-specific DNA-methyltransferase (adenine-specific) activity"/>
    <property type="evidence" value="ECO:0007669"/>
    <property type="project" value="UniProtKB-EC"/>
</dbReference>
<dbReference type="InterPro" id="IPR012263">
    <property type="entry name" value="M_m6A_EcoRV"/>
</dbReference>
<evidence type="ECO:0000256" key="3">
    <source>
        <dbReference type="ARBA" id="ARBA00022691"/>
    </source>
</evidence>